<proteinExistence type="predicted"/>
<accession>A0ABV5BZY4</accession>
<feature type="domain" description="F5/8 type C" evidence="1">
    <location>
        <begin position="588"/>
        <end position="733"/>
    </location>
</feature>
<dbReference type="Gene3D" id="2.60.120.260">
    <property type="entry name" value="Galactose-binding domain-like"/>
    <property type="match status" value="3"/>
</dbReference>
<evidence type="ECO:0000259" key="1">
    <source>
        <dbReference type="PROSITE" id="PS50022"/>
    </source>
</evidence>
<name>A0ABV5BZY4_9BACL</name>
<dbReference type="EMBL" id="JBHIRY010000008">
    <property type="protein sequence ID" value="MFB5760829.1"/>
    <property type="molecule type" value="Genomic_DNA"/>
</dbReference>
<dbReference type="PROSITE" id="PS50022">
    <property type="entry name" value="FA58C_3"/>
    <property type="match status" value="1"/>
</dbReference>
<comment type="caution">
    <text evidence="2">The sequence shown here is derived from an EMBL/GenBank/DDBJ whole genome shotgun (WGS) entry which is preliminary data.</text>
</comment>
<organism evidence="2 3">
    <name type="scientific">Paenibacillus medicaginis</name>
    <dbReference type="NCBI Taxonomy" id="1470560"/>
    <lineage>
        <taxon>Bacteria</taxon>
        <taxon>Bacillati</taxon>
        <taxon>Bacillota</taxon>
        <taxon>Bacilli</taxon>
        <taxon>Bacillales</taxon>
        <taxon>Paenibacillaceae</taxon>
        <taxon>Paenibacillus</taxon>
    </lineage>
</organism>
<dbReference type="InterPro" id="IPR000421">
    <property type="entry name" value="FA58C"/>
</dbReference>
<dbReference type="Proteomes" id="UP001580430">
    <property type="component" value="Unassembled WGS sequence"/>
</dbReference>
<evidence type="ECO:0000313" key="2">
    <source>
        <dbReference type="EMBL" id="MFB5760829.1"/>
    </source>
</evidence>
<dbReference type="RefSeq" id="WP_375519985.1">
    <property type="nucleotide sequence ID" value="NZ_JBHIRY010000008.1"/>
</dbReference>
<keyword evidence="3" id="KW-1185">Reference proteome</keyword>
<dbReference type="SUPFAM" id="SSF49785">
    <property type="entry name" value="Galactose-binding domain-like"/>
    <property type="match status" value="2"/>
</dbReference>
<reference evidence="2 3" key="1">
    <citation type="submission" date="2024-09" db="EMBL/GenBank/DDBJ databases">
        <title>Paenibacillus zeirhizospherea sp. nov., isolated from surface of the maize (Zea mays) roots in a horticulture field, Hungary.</title>
        <authorList>
            <person name="Marton D."/>
            <person name="Farkas M."/>
            <person name="Bedics A."/>
            <person name="Toth E."/>
            <person name="Tancsics A."/>
            <person name="Boka K."/>
            <person name="Marati G."/>
            <person name="Kriszt B."/>
            <person name="Cserhati M."/>
        </authorList>
    </citation>
    <scope>NUCLEOTIDE SEQUENCE [LARGE SCALE GENOMIC DNA]</scope>
    <source>
        <strain evidence="2 3">JCM 18446</strain>
    </source>
</reference>
<gene>
    <name evidence="2" type="ORF">ACE5LO_10545</name>
</gene>
<sequence>MTKAGIRKFFLIFLITLLITTNISINIGTQHASAASNATITLTADNEFTLYHNGALVGSGNQWTQANTLNLNLQQGKNVIAVKATDLGMQAGLLADLVYQQESIVSDFNWKTTATYTAGWEQSNFNDSSWQHATDFGMYGISPWNKQVAGMPDNTSARWIWIGDTYNNPAVKEAYFRMEFTVSGDGLDVSNPITNVGEFANVQYKLKSNVPMPSLIRQKIGITGDMFTEIPATGSFSITAAEYAQLSSTLATNQIYLDEATDQSIKITEVAAVPASSGYVVEYAIPQFEEVFEYYSIPEQTVTFDQNNLVYPSGGSIVSFSDVSSSVYSDVPSAVYSDVPSSVYTDMVTFGADDFISCSKSGSDFICNFKKELINQKNGGKETLVEAGGTLTLKAPKLKGTYKYNKFDLKFTAGESANVYVKGKAQFEKEIKVPLYGLELDAGKVGKATVGIFLVIGIDGNVSFEFVVDQGYSLEAGVKGKNVLYIPRLGTIKPYSSVDRHLNVTHQIEGTLTARAGAQAEVGLEVLGISLVGIKVFAGIEGKGTWTSNLNVPYTMTLTIDALVEGDASAIGKNFDLFEFRWNLVNLRKEPSSGSSTNLALGATITADSTYPGYSVTRINDGDRNTTVGGAYSWANDNRTPLPQYVTVEMLKPASINRIDLYTTAEYPLADYDLDYWNGSAWISLVKVTANTQTYRTHSFAGVQTSMVRVVARKGPTNQLGYVRINELEIYGTVNVARSASITADTTFPGYSVARINDGDRNTTVGEAYSWANNYNSPLPQHVVVAFSQPATISKIDLYTSTGYSMADYGFQYWNGSAWVNLVTATGNTDVYRSHSFPAVQTSQIRVVASKGPIDQPGYVRINELEIY</sequence>
<evidence type="ECO:0000313" key="3">
    <source>
        <dbReference type="Proteomes" id="UP001580430"/>
    </source>
</evidence>
<protein>
    <submittedName>
        <fullName evidence="2">Discoidin domain-containing protein</fullName>
    </submittedName>
</protein>
<dbReference type="InterPro" id="IPR008979">
    <property type="entry name" value="Galactose-bd-like_sf"/>
</dbReference>